<comment type="pathway">
    <text evidence="1 11">Cell wall biogenesis; peptidoglycan biosynthesis.</text>
</comment>
<dbReference type="PANTHER" id="PTHR43445">
    <property type="entry name" value="UDP-N-ACETYLMURAMATE--L-ALANINE LIGASE-RELATED"/>
    <property type="match status" value="1"/>
</dbReference>
<dbReference type="Gene3D" id="3.40.50.720">
    <property type="entry name" value="NAD(P)-binding Rossmann-like Domain"/>
    <property type="match status" value="1"/>
</dbReference>
<evidence type="ECO:0000259" key="12">
    <source>
        <dbReference type="PROSITE" id="PS52029"/>
    </source>
</evidence>
<evidence type="ECO:0000313" key="13">
    <source>
        <dbReference type="EMBL" id="HGZ44236.1"/>
    </source>
</evidence>
<dbReference type="GO" id="GO:0005524">
    <property type="term" value="F:ATP binding"/>
    <property type="evidence" value="ECO:0007669"/>
    <property type="project" value="UniProtKB-KW"/>
</dbReference>
<dbReference type="EMBL" id="DSQF01000025">
    <property type="protein sequence ID" value="HGZ44236.1"/>
    <property type="molecule type" value="Genomic_DNA"/>
</dbReference>
<dbReference type="InterPro" id="IPR005490">
    <property type="entry name" value="LD_TPept_cat_dom"/>
</dbReference>
<evidence type="ECO:0000256" key="10">
    <source>
        <dbReference type="ARBA" id="ARBA00023316"/>
    </source>
</evidence>
<evidence type="ECO:0000256" key="3">
    <source>
        <dbReference type="ARBA" id="ARBA00022618"/>
    </source>
</evidence>
<dbReference type="Pfam" id="PF08245">
    <property type="entry name" value="Mur_ligase_M"/>
    <property type="match status" value="1"/>
</dbReference>
<keyword evidence="10 11" id="KW-0961">Cell wall biogenesis/degradation</keyword>
<feature type="active site" description="Nucleophile" evidence="11">
    <location>
        <position position="161"/>
    </location>
</feature>
<keyword evidence="5" id="KW-0547">Nucleotide-binding</keyword>
<dbReference type="Gene3D" id="3.40.1190.10">
    <property type="entry name" value="Mur-like, catalytic domain"/>
    <property type="match status" value="1"/>
</dbReference>
<keyword evidence="7 11" id="KW-0133">Cell shape</keyword>
<protein>
    <submittedName>
        <fullName evidence="13">UDP-N-acetylmuramate--alanine ligase</fullName>
    </submittedName>
</protein>
<dbReference type="Gene3D" id="3.90.190.20">
    <property type="entry name" value="Mur ligase, C-terminal domain"/>
    <property type="match status" value="1"/>
</dbReference>
<dbReference type="SUPFAM" id="SSF141523">
    <property type="entry name" value="L,D-transpeptidase catalytic domain-like"/>
    <property type="match status" value="1"/>
</dbReference>
<dbReference type="GO" id="GO:0016740">
    <property type="term" value="F:transferase activity"/>
    <property type="evidence" value="ECO:0007669"/>
    <property type="project" value="UniProtKB-KW"/>
</dbReference>
<dbReference type="CDD" id="cd16913">
    <property type="entry name" value="YkuD_like"/>
    <property type="match status" value="1"/>
</dbReference>
<dbReference type="PROSITE" id="PS52029">
    <property type="entry name" value="LD_TPASE"/>
    <property type="match status" value="1"/>
</dbReference>
<dbReference type="InterPro" id="IPR004101">
    <property type="entry name" value="Mur_ligase_C"/>
</dbReference>
<dbReference type="Pfam" id="PF01225">
    <property type="entry name" value="Mur_ligase"/>
    <property type="match status" value="1"/>
</dbReference>
<dbReference type="SUPFAM" id="SSF51984">
    <property type="entry name" value="MurCD N-terminal domain"/>
    <property type="match status" value="1"/>
</dbReference>
<dbReference type="InterPro" id="IPR038063">
    <property type="entry name" value="Transpep_catalytic_dom"/>
</dbReference>
<evidence type="ECO:0000256" key="8">
    <source>
        <dbReference type="ARBA" id="ARBA00022984"/>
    </source>
</evidence>
<dbReference type="InterPro" id="IPR000713">
    <property type="entry name" value="Mur_ligase_N"/>
</dbReference>
<feature type="domain" description="L,D-TPase catalytic" evidence="12">
    <location>
        <begin position="33"/>
        <end position="185"/>
    </location>
</feature>
<dbReference type="SUPFAM" id="SSF53244">
    <property type="entry name" value="MurD-like peptide ligases, peptide-binding domain"/>
    <property type="match status" value="1"/>
</dbReference>
<dbReference type="AlphaFoldDB" id="A0A832I3W1"/>
<proteinExistence type="predicted"/>
<evidence type="ECO:0000256" key="4">
    <source>
        <dbReference type="ARBA" id="ARBA00022679"/>
    </source>
</evidence>
<dbReference type="PANTHER" id="PTHR43445:SF3">
    <property type="entry name" value="UDP-N-ACETYLMURAMATE--L-ALANINE LIGASE"/>
    <property type="match status" value="1"/>
</dbReference>
<feature type="active site" description="Proton donor/acceptor" evidence="11">
    <location>
        <position position="145"/>
    </location>
</feature>
<dbReference type="InterPro" id="IPR050061">
    <property type="entry name" value="MurCDEF_pg_biosynth"/>
</dbReference>
<keyword evidence="9" id="KW-0131">Cell cycle</keyword>
<dbReference type="InterPro" id="IPR013221">
    <property type="entry name" value="Mur_ligase_cen"/>
</dbReference>
<keyword evidence="4" id="KW-0808">Transferase</keyword>
<keyword evidence="2 13" id="KW-0436">Ligase</keyword>
<dbReference type="Gene3D" id="2.40.440.10">
    <property type="entry name" value="L,D-transpeptidase catalytic domain-like"/>
    <property type="match status" value="1"/>
</dbReference>
<keyword evidence="8 11" id="KW-0573">Peptidoglycan synthesis</keyword>
<gene>
    <name evidence="13" type="ORF">ENR23_12625</name>
</gene>
<keyword evidence="3" id="KW-0132">Cell division</keyword>
<keyword evidence="6" id="KW-0067">ATP-binding</keyword>
<dbReference type="InterPro" id="IPR036565">
    <property type="entry name" value="Mur-like_cat_sf"/>
</dbReference>
<dbReference type="UniPathway" id="UPA00219"/>
<dbReference type="GO" id="GO:0008360">
    <property type="term" value="P:regulation of cell shape"/>
    <property type="evidence" value="ECO:0007669"/>
    <property type="project" value="UniProtKB-UniRule"/>
</dbReference>
<dbReference type="Pfam" id="PF02875">
    <property type="entry name" value="Mur_ligase_C"/>
    <property type="match status" value="1"/>
</dbReference>
<evidence type="ECO:0000256" key="7">
    <source>
        <dbReference type="ARBA" id="ARBA00022960"/>
    </source>
</evidence>
<dbReference type="GO" id="GO:0016881">
    <property type="term" value="F:acid-amino acid ligase activity"/>
    <property type="evidence" value="ECO:0007669"/>
    <property type="project" value="InterPro"/>
</dbReference>
<sequence>MERPTPAESIRALDLLARAQLRPHAPAPAPAPRILLVDVARQRLVLIEDGAPAGAWPVSTAAAGIGGAEGSGRTPAGWHRIARRIGAGAPRGVVFASRKPTGEVWRGGADARDLILTRILTLEGLEPGINRGPGRDSLARYIYLHGTNHEDRLGVPVSHGCVRLSNAGVEELFERVAEGDAVVIVESPEPLPADPFGARRFHYAGVGGSGMSALAQFHAMLGGRASGSDRGFDRGERAAARARLERLGVAILPQDGSGLAGDCGALVVSTAVEDSVPDVAAARARGVPVLHRSALLDAFARAHRTIAVSGTSGKSTVVAMVFEILRGAGRDPSVITGGELVALAREGLWGNAWRGRSGLLVIEADESDGSLVRYAPAVAVILNLQRDHKEEAEVAAMLATFRERAEEAAVVGEAANLAFLAPGARVFGFGAGADVRGEALTTGPAGSRFTVEGVPFTLPVPGRHNVENALAAIAACRAVGVPLEAMRAPLAAFAGVARRFQVVGAARGVEVVDDFAHNPAKVEAALATARARADRVLAVYQPHGYGPTRFLRHDFVRAFAAALRPADRLWWLEVFYAGGSATRDFSSADIVADIAARGAAAEFAPSRAWLVERLAAEARPGDLVLVMGARDPSLTDLAREVLAAIAGGT</sequence>
<dbReference type="SUPFAM" id="SSF53623">
    <property type="entry name" value="MurD-like peptide ligases, catalytic domain"/>
    <property type="match status" value="1"/>
</dbReference>
<evidence type="ECO:0000256" key="11">
    <source>
        <dbReference type="PROSITE-ProRule" id="PRU01373"/>
    </source>
</evidence>
<dbReference type="GO" id="GO:0009252">
    <property type="term" value="P:peptidoglycan biosynthetic process"/>
    <property type="evidence" value="ECO:0007669"/>
    <property type="project" value="UniProtKB-UniPathway"/>
</dbReference>
<evidence type="ECO:0000256" key="1">
    <source>
        <dbReference type="ARBA" id="ARBA00004752"/>
    </source>
</evidence>
<dbReference type="InterPro" id="IPR036615">
    <property type="entry name" value="Mur_ligase_C_dom_sf"/>
</dbReference>
<dbReference type="GO" id="GO:0051301">
    <property type="term" value="P:cell division"/>
    <property type="evidence" value="ECO:0007669"/>
    <property type="project" value="UniProtKB-KW"/>
</dbReference>
<organism evidence="13">
    <name type="scientific">Eiseniibacteriota bacterium</name>
    <dbReference type="NCBI Taxonomy" id="2212470"/>
    <lineage>
        <taxon>Bacteria</taxon>
        <taxon>Candidatus Eiseniibacteriota</taxon>
    </lineage>
</organism>
<evidence type="ECO:0000256" key="5">
    <source>
        <dbReference type="ARBA" id="ARBA00022741"/>
    </source>
</evidence>
<evidence type="ECO:0000256" key="2">
    <source>
        <dbReference type="ARBA" id="ARBA00022598"/>
    </source>
</evidence>
<dbReference type="Pfam" id="PF03734">
    <property type="entry name" value="YkuD"/>
    <property type="match status" value="1"/>
</dbReference>
<dbReference type="GO" id="GO:0071555">
    <property type="term" value="P:cell wall organization"/>
    <property type="evidence" value="ECO:0007669"/>
    <property type="project" value="UniProtKB-UniRule"/>
</dbReference>
<reference evidence="13" key="1">
    <citation type="journal article" date="2020" name="mSystems">
        <title>Genome- and Community-Level Interaction Insights into Carbon Utilization and Element Cycling Functions of Hydrothermarchaeota in Hydrothermal Sediment.</title>
        <authorList>
            <person name="Zhou Z."/>
            <person name="Liu Y."/>
            <person name="Xu W."/>
            <person name="Pan J."/>
            <person name="Luo Z.H."/>
            <person name="Li M."/>
        </authorList>
    </citation>
    <scope>NUCLEOTIDE SEQUENCE [LARGE SCALE GENOMIC DNA]</scope>
    <source>
        <strain evidence="13">SpSt-381</strain>
    </source>
</reference>
<name>A0A832I3W1_UNCEI</name>
<evidence type="ECO:0000256" key="9">
    <source>
        <dbReference type="ARBA" id="ARBA00023306"/>
    </source>
</evidence>
<comment type="caution">
    <text evidence="13">The sequence shown here is derived from an EMBL/GenBank/DDBJ whole genome shotgun (WGS) entry which is preliminary data.</text>
</comment>
<accession>A0A832I3W1</accession>
<evidence type="ECO:0000256" key="6">
    <source>
        <dbReference type="ARBA" id="ARBA00022840"/>
    </source>
</evidence>